<name>A0A2T9K0Q6_9CAUL</name>
<evidence type="ECO:0000256" key="1">
    <source>
        <dbReference type="ARBA" id="ARBA00022801"/>
    </source>
</evidence>
<dbReference type="AlphaFoldDB" id="A0A2T9K0Q6"/>
<organism evidence="6 7">
    <name type="scientific">Caulobacter radicis</name>
    <dbReference type="NCBI Taxonomy" id="2172650"/>
    <lineage>
        <taxon>Bacteria</taxon>
        <taxon>Pseudomonadati</taxon>
        <taxon>Pseudomonadota</taxon>
        <taxon>Alphaproteobacteria</taxon>
        <taxon>Caulobacterales</taxon>
        <taxon>Caulobacteraceae</taxon>
        <taxon>Caulobacter</taxon>
    </lineage>
</organism>
<dbReference type="PANTHER" id="PTHR14226">
    <property type="entry name" value="NEUROPATHY TARGET ESTERASE/SWISS CHEESE D.MELANOGASTER"/>
    <property type="match status" value="1"/>
</dbReference>
<evidence type="ECO:0000313" key="7">
    <source>
        <dbReference type="Proteomes" id="UP000244913"/>
    </source>
</evidence>
<dbReference type="GO" id="GO:0016787">
    <property type="term" value="F:hydrolase activity"/>
    <property type="evidence" value="ECO:0007669"/>
    <property type="project" value="UniProtKB-UniRule"/>
</dbReference>
<evidence type="ECO:0000313" key="6">
    <source>
        <dbReference type="EMBL" id="PVM89582.1"/>
    </source>
</evidence>
<protein>
    <submittedName>
        <fullName evidence="6">Patatin</fullName>
    </submittedName>
</protein>
<dbReference type="EMBL" id="QDKP01000003">
    <property type="protein sequence ID" value="PVM89582.1"/>
    <property type="molecule type" value="Genomic_DNA"/>
</dbReference>
<evidence type="ECO:0000259" key="5">
    <source>
        <dbReference type="PROSITE" id="PS51635"/>
    </source>
</evidence>
<dbReference type="PANTHER" id="PTHR14226:SF74">
    <property type="entry name" value="BLR4684 PROTEIN"/>
    <property type="match status" value="1"/>
</dbReference>
<dbReference type="RefSeq" id="WP_116563640.1">
    <property type="nucleotide sequence ID" value="NZ_QDKP01000003.1"/>
</dbReference>
<keyword evidence="3 4" id="KW-0443">Lipid metabolism</keyword>
<proteinExistence type="predicted"/>
<feature type="short sequence motif" description="DGA/G" evidence="4">
    <location>
        <begin position="256"/>
        <end position="258"/>
    </location>
</feature>
<dbReference type="InterPro" id="IPR016035">
    <property type="entry name" value="Acyl_Trfase/lysoPLipase"/>
</dbReference>
<dbReference type="Pfam" id="PF01734">
    <property type="entry name" value="Patatin"/>
    <property type="match status" value="1"/>
</dbReference>
<accession>A0A2T9K0Q6</accession>
<dbReference type="PROSITE" id="PS51635">
    <property type="entry name" value="PNPLA"/>
    <property type="match status" value="1"/>
</dbReference>
<keyword evidence="7" id="KW-1185">Reference proteome</keyword>
<dbReference type="InterPro" id="IPR050301">
    <property type="entry name" value="NTE"/>
</dbReference>
<sequence length="415" mass="44016">MTLRTVPLRRAVALLVAGLLLSGCGTLARPQGPPRFADSHALVVPDVRMDAGKLDDLEAFDAQMASRLEGPGPVAMLALSGGGANGAYGAGVLIGWSERGDRPRFDVVTGVSTGALAAPFAFLGPDWDPQLRDAYTGAGATRLLSMRNFGALVRPSLFSAQALRQLIDEHVTPQMLAAIAREHATGRRLLVATTNLDSQQTVIWDMGKLASENSPEAHKLFKEVLLASAAIPGVFPPVLIAARDENGAVISEMHVDGGVTTPFLAIPEAQMLRTEDAGPTSDAMHALYVVVNGRVAPNDGVTPGRIGPILGRTFDTLSKASLRTHLNATVAFSRRNGLQMHLAAIPDNIESSVLAFDQQTMTALFEMGRKGTSHGGAFRRLDDHEVMLARPFTVDEAAIPEGLKPRARPATPVQP</sequence>
<feature type="active site" description="Proton acceptor" evidence="4">
    <location>
        <position position="256"/>
    </location>
</feature>
<comment type="caution">
    <text evidence="6">The sequence shown here is derived from an EMBL/GenBank/DDBJ whole genome shotgun (WGS) entry which is preliminary data.</text>
</comment>
<dbReference type="PROSITE" id="PS51257">
    <property type="entry name" value="PROKAR_LIPOPROTEIN"/>
    <property type="match status" value="1"/>
</dbReference>
<dbReference type="Gene3D" id="3.40.1090.10">
    <property type="entry name" value="Cytosolic phospholipase A2 catalytic domain"/>
    <property type="match status" value="1"/>
</dbReference>
<evidence type="ECO:0000256" key="3">
    <source>
        <dbReference type="ARBA" id="ARBA00023098"/>
    </source>
</evidence>
<dbReference type="Proteomes" id="UP000244913">
    <property type="component" value="Unassembled WGS sequence"/>
</dbReference>
<dbReference type="InterPro" id="IPR002641">
    <property type="entry name" value="PNPLA_dom"/>
</dbReference>
<keyword evidence="1 4" id="KW-0378">Hydrolase</keyword>
<keyword evidence="2 4" id="KW-0442">Lipid degradation</keyword>
<feature type="short sequence motif" description="GXSXG" evidence="4">
    <location>
        <begin position="110"/>
        <end position="114"/>
    </location>
</feature>
<reference evidence="6 7" key="1">
    <citation type="submission" date="2018-04" db="EMBL/GenBank/DDBJ databases">
        <title>The genome sequence of Caulobacter sp. 736.</title>
        <authorList>
            <person name="Gao J."/>
            <person name="Sun J."/>
        </authorList>
    </citation>
    <scope>NUCLEOTIDE SEQUENCE [LARGE SCALE GENOMIC DNA]</scope>
    <source>
        <strain evidence="6 7">736</strain>
    </source>
</reference>
<evidence type="ECO:0000256" key="4">
    <source>
        <dbReference type="PROSITE-ProRule" id="PRU01161"/>
    </source>
</evidence>
<dbReference type="SUPFAM" id="SSF52151">
    <property type="entry name" value="FabD/lysophospholipase-like"/>
    <property type="match status" value="1"/>
</dbReference>
<gene>
    <name evidence="6" type="ORF">DDF65_00255</name>
</gene>
<feature type="active site" description="Nucleophile" evidence="4">
    <location>
        <position position="112"/>
    </location>
</feature>
<feature type="short sequence motif" description="GXGXXG" evidence="4">
    <location>
        <begin position="81"/>
        <end position="86"/>
    </location>
</feature>
<feature type="domain" description="PNPLA" evidence="5">
    <location>
        <begin position="77"/>
        <end position="269"/>
    </location>
</feature>
<dbReference type="GO" id="GO:0016042">
    <property type="term" value="P:lipid catabolic process"/>
    <property type="evidence" value="ECO:0007669"/>
    <property type="project" value="UniProtKB-UniRule"/>
</dbReference>
<evidence type="ECO:0000256" key="2">
    <source>
        <dbReference type="ARBA" id="ARBA00022963"/>
    </source>
</evidence>